<dbReference type="GO" id="GO:0016301">
    <property type="term" value="F:kinase activity"/>
    <property type="evidence" value="ECO:0007669"/>
    <property type="project" value="UniProtKB-KW"/>
</dbReference>
<keyword evidence="2" id="KW-0808">Transferase</keyword>
<evidence type="ECO:0000313" key="3">
    <source>
        <dbReference type="Proteomes" id="UP000634136"/>
    </source>
</evidence>
<feature type="compositionally biased region" description="Low complexity" evidence="1">
    <location>
        <begin position="240"/>
        <end position="257"/>
    </location>
</feature>
<gene>
    <name evidence="2" type="ORF">G2W53_013450</name>
</gene>
<comment type="caution">
    <text evidence="2">The sequence shown here is derived from an EMBL/GenBank/DDBJ whole genome shotgun (WGS) entry which is preliminary data.</text>
</comment>
<protein>
    <submittedName>
        <fullName evidence="2">Putative inactive receptor kinase</fullName>
    </submittedName>
</protein>
<organism evidence="2 3">
    <name type="scientific">Senna tora</name>
    <dbReference type="NCBI Taxonomy" id="362788"/>
    <lineage>
        <taxon>Eukaryota</taxon>
        <taxon>Viridiplantae</taxon>
        <taxon>Streptophyta</taxon>
        <taxon>Embryophyta</taxon>
        <taxon>Tracheophyta</taxon>
        <taxon>Spermatophyta</taxon>
        <taxon>Magnoliopsida</taxon>
        <taxon>eudicotyledons</taxon>
        <taxon>Gunneridae</taxon>
        <taxon>Pentapetalae</taxon>
        <taxon>rosids</taxon>
        <taxon>fabids</taxon>
        <taxon>Fabales</taxon>
        <taxon>Fabaceae</taxon>
        <taxon>Caesalpinioideae</taxon>
        <taxon>Cassia clade</taxon>
        <taxon>Senna</taxon>
    </lineage>
</organism>
<evidence type="ECO:0000313" key="2">
    <source>
        <dbReference type="EMBL" id="KAF7831117.1"/>
    </source>
</evidence>
<keyword evidence="3" id="KW-1185">Reference proteome</keyword>
<proteinExistence type="predicted"/>
<dbReference type="AlphaFoldDB" id="A0A834U0N9"/>
<dbReference type="EMBL" id="JAAIUW010000005">
    <property type="protein sequence ID" value="KAF7831117.1"/>
    <property type="molecule type" value="Genomic_DNA"/>
</dbReference>
<evidence type="ECO:0000256" key="1">
    <source>
        <dbReference type="SAM" id="MobiDB-lite"/>
    </source>
</evidence>
<keyword evidence="2" id="KW-0675">Receptor</keyword>
<name>A0A834U0N9_9FABA</name>
<reference evidence="2" key="1">
    <citation type="submission" date="2020-09" db="EMBL/GenBank/DDBJ databases">
        <title>Genome-Enabled Discovery of Anthraquinone Biosynthesis in Senna tora.</title>
        <authorList>
            <person name="Kang S.-H."/>
            <person name="Pandey R.P."/>
            <person name="Lee C.-M."/>
            <person name="Sim J.-S."/>
            <person name="Jeong J.-T."/>
            <person name="Choi B.-S."/>
            <person name="Jung M."/>
            <person name="Ginzburg D."/>
            <person name="Zhao K."/>
            <person name="Won S.Y."/>
            <person name="Oh T.-J."/>
            <person name="Yu Y."/>
            <person name="Kim N.-H."/>
            <person name="Lee O.R."/>
            <person name="Lee T.-H."/>
            <person name="Bashyal P."/>
            <person name="Kim T.-S."/>
            <person name="Lee W.-H."/>
            <person name="Kawkins C."/>
            <person name="Kim C.-K."/>
            <person name="Kim J.S."/>
            <person name="Ahn B.O."/>
            <person name="Rhee S.Y."/>
            <person name="Sohng J.K."/>
        </authorList>
    </citation>
    <scope>NUCLEOTIDE SEQUENCE</scope>
    <source>
        <tissue evidence="2">Leaf</tissue>
    </source>
</reference>
<dbReference type="Proteomes" id="UP000634136">
    <property type="component" value="Unassembled WGS sequence"/>
</dbReference>
<keyword evidence="2" id="KW-0418">Kinase</keyword>
<accession>A0A834U0N9</accession>
<sequence>MCWSLPCKKLQEHNAKTIDIRFLGYFASIRDFWSTVTRNTVRCGEAPCECRYAIPRAAPRAMLDLVSQLSGVLPAPFILNFSSCLLLRRSLNLNLLPGSCMLLFTAPFSAQEEEAFLQGLPTKRIPRKSTRIQPRKLRRNGPVEPIGRNIELVKRWDIEVGNGPSEVVVLQKESSQPREEIGDFTGEEIPLQIQVPKGDELGEVAGNGTGESVEAKRQSLKLLHEQGLVAERFQRRERPPTAARRATRAALSEARSAPTMGNRHSEKTGRKTKKISGSKDLLIFISISTSSSLSLPRLKKHVLGLPICMYRLLVLKLAREHAKESVPSPP</sequence>
<feature type="region of interest" description="Disordered" evidence="1">
    <location>
        <begin position="236"/>
        <end position="274"/>
    </location>
</feature>